<evidence type="ECO:0008006" key="2">
    <source>
        <dbReference type="Google" id="ProtNLM"/>
    </source>
</evidence>
<organism evidence="1">
    <name type="scientific">marine sediment metagenome</name>
    <dbReference type="NCBI Taxonomy" id="412755"/>
    <lineage>
        <taxon>unclassified sequences</taxon>
        <taxon>metagenomes</taxon>
        <taxon>ecological metagenomes</taxon>
    </lineage>
</organism>
<dbReference type="AlphaFoldDB" id="A0A0F9DN57"/>
<reference evidence="1" key="1">
    <citation type="journal article" date="2015" name="Nature">
        <title>Complex archaea that bridge the gap between prokaryotes and eukaryotes.</title>
        <authorList>
            <person name="Spang A."/>
            <person name="Saw J.H."/>
            <person name="Jorgensen S.L."/>
            <person name="Zaremba-Niedzwiedzka K."/>
            <person name="Martijn J."/>
            <person name="Lind A.E."/>
            <person name="van Eijk R."/>
            <person name="Schleper C."/>
            <person name="Guy L."/>
            <person name="Ettema T.J."/>
        </authorList>
    </citation>
    <scope>NUCLEOTIDE SEQUENCE</scope>
</reference>
<name>A0A0F9DN57_9ZZZZ</name>
<comment type="caution">
    <text evidence="1">The sequence shown here is derived from an EMBL/GenBank/DDBJ whole genome shotgun (WGS) entry which is preliminary data.</text>
</comment>
<dbReference type="EMBL" id="LAZR01028258">
    <property type="protein sequence ID" value="KKL63173.1"/>
    <property type="molecule type" value="Genomic_DNA"/>
</dbReference>
<gene>
    <name evidence="1" type="ORF">LCGC14_2177770</name>
</gene>
<sequence>MRTPYVLQEAEVQTLLHGIINHGPKETYDKMKEKAITAMSNDEYVDEMFLDMYETILKRARELHQNEKDSDEGELQLVLYQLSSMLRTIAHDVYRMYIKKGKNKNSPKFLRLISFNKDILARIWQE</sequence>
<protein>
    <recommendedName>
        <fullName evidence="2">RsbT co-antagonist protein RsbRD N-terminal domain-containing protein</fullName>
    </recommendedName>
</protein>
<proteinExistence type="predicted"/>
<evidence type="ECO:0000313" key="1">
    <source>
        <dbReference type="EMBL" id="KKL63173.1"/>
    </source>
</evidence>
<accession>A0A0F9DN57</accession>